<organism evidence="2 3">
    <name type="scientific">Rosa chinensis</name>
    <name type="common">China rose</name>
    <dbReference type="NCBI Taxonomy" id="74649"/>
    <lineage>
        <taxon>Eukaryota</taxon>
        <taxon>Viridiplantae</taxon>
        <taxon>Streptophyta</taxon>
        <taxon>Embryophyta</taxon>
        <taxon>Tracheophyta</taxon>
        <taxon>Spermatophyta</taxon>
        <taxon>Magnoliopsida</taxon>
        <taxon>eudicotyledons</taxon>
        <taxon>Gunneridae</taxon>
        <taxon>Pentapetalae</taxon>
        <taxon>rosids</taxon>
        <taxon>fabids</taxon>
        <taxon>Rosales</taxon>
        <taxon>Rosaceae</taxon>
        <taxon>Rosoideae</taxon>
        <taxon>Rosoideae incertae sedis</taxon>
        <taxon>Rosa</taxon>
    </lineage>
</organism>
<accession>A0A2P6RXT6</accession>
<dbReference type="GO" id="GO:2000028">
    <property type="term" value="P:regulation of photoperiodism, flowering"/>
    <property type="evidence" value="ECO:0007669"/>
    <property type="project" value="InterPro"/>
</dbReference>
<evidence type="ECO:0000313" key="3">
    <source>
        <dbReference type="Proteomes" id="UP000238479"/>
    </source>
</evidence>
<gene>
    <name evidence="2" type="ORF">RchiOBHm_Chr2g0141891</name>
</gene>
<sequence>MRGGEEEEKVMSPIFSRLYVNEIEKGGIRGPPRNKMALYEQFSIPICSATMLPLANNNSSSLVPSTSWSDVGAHQRSILTPYCNSLVPSHLSKKIQSYSSIGTKLYTTMTDYERVSPKLNSQSLSSTGPSSSSANCDSFKPNTLSNFKKFPLKKFGNEDEFRSPISSQATTLHCRNSLRSKGKDKLHHLSYTLQLKGDCIEKMNGSSTIELKSRKYLGNHDEESQEACQTNEDTVEKSISLTLARVGEFENISSIPSNRVEHFESLKRKHASKSQESRSSPVTDLNKLRGPNAHFNTEHLPLHDREVVKDDSFVESRIGPVEEVSSKGRLESYMRSFLGDENKFLNGIEKSNERSGENCGVVRVGTLNRREALSDMTMVESSPALDIFPDDVIGVIGEKQFYKMRKAIVNQQRVFAVQLFELHRLIKVQRLMAGSPDLLFEGRPLMTNPVVKISAVKKAPLERSQEPSPSIVKPKDHAQKPYTNTECAEESTVGKFPLPFVNNDTSSSGLVMQKSNYGQYLRKTSPASEATDSKSAPSCFQPPPGNLWLVPVMSPSEGLTYKPYTGPCPPIGGFMAPIHGSSGPIQSLDPGNKNYLNAAYGVPLSYQQGMGIGTPPLLQTYFPPYAPPIINHSCHENPLSFGEINFTLPHQSSCTMSSQMREVMSRYMGNIRASVVSELQGSTPSSPSDRTKGDVLPLFPTAPQVEEPAQNVQMREHQTRAIKVIPRSFRSATESAARIFLSIQEERK</sequence>
<dbReference type="Proteomes" id="UP000238479">
    <property type="component" value="Chromosome 2"/>
</dbReference>
<dbReference type="OrthoDB" id="1939092at2759"/>
<reference evidence="2 3" key="1">
    <citation type="journal article" date="2018" name="Nat. Genet.">
        <title>The Rosa genome provides new insights in the design of modern roses.</title>
        <authorList>
            <person name="Bendahmane M."/>
        </authorList>
    </citation>
    <scope>NUCLEOTIDE SEQUENCE [LARGE SCALE GENOMIC DNA]</scope>
    <source>
        <strain evidence="3">cv. Old Blush</strain>
    </source>
</reference>
<keyword evidence="3" id="KW-1185">Reference proteome</keyword>
<dbReference type="STRING" id="74649.A0A2P6RXT6"/>
<dbReference type="PANTHER" id="PTHR34281:SF7">
    <property type="entry name" value="PROTEIN EARLY FLOWERING 3"/>
    <property type="match status" value="1"/>
</dbReference>
<protein>
    <submittedName>
        <fullName evidence="2">Uncharacterized protein</fullName>
    </submittedName>
</protein>
<dbReference type="PANTHER" id="PTHR34281">
    <property type="entry name" value="PROTEIN EARLY FLOWERING 3"/>
    <property type="match status" value="1"/>
</dbReference>
<feature type="region of interest" description="Disordered" evidence="1">
    <location>
        <begin position="265"/>
        <end position="289"/>
    </location>
</feature>
<name>A0A2P6RXT6_ROSCH</name>
<evidence type="ECO:0000256" key="1">
    <source>
        <dbReference type="SAM" id="MobiDB-lite"/>
    </source>
</evidence>
<dbReference type="EMBL" id="PDCK01000040">
    <property type="protein sequence ID" value="PRQ51214.1"/>
    <property type="molecule type" value="Genomic_DNA"/>
</dbReference>
<dbReference type="AlphaFoldDB" id="A0A2P6RXT6"/>
<dbReference type="OMA" id="HQTRAIK"/>
<proteinExistence type="predicted"/>
<comment type="caution">
    <text evidence="2">The sequence shown here is derived from an EMBL/GenBank/DDBJ whole genome shotgun (WGS) entry which is preliminary data.</text>
</comment>
<evidence type="ECO:0000313" key="2">
    <source>
        <dbReference type="EMBL" id="PRQ51214.1"/>
    </source>
</evidence>
<dbReference type="Gramene" id="PRQ51214">
    <property type="protein sequence ID" value="PRQ51214"/>
    <property type="gene ID" value="RchiOBHm_Chr2g0141891"/>
</dbReference>
<dbReference type="InterPro" id="IPR039319">
    <property type="entry name" value="ELF3-like"/>
</dbReference>